<sequence>MKLSWHSKHARQTRRVGLLQDLKKSEGSTEGRGEEGEITEESKEVEETEEAVEILLEKESEDGERDAEGTDPIEMEEADQEEEEEGEEMETPARQSDKHGVVGEDVEKSGQRSTSGAKTQDATKPDLTKDSGKESKRKDVIVEFFTTSNGNTYKVVEYLKKSKLRKAEKYYQGKLKSSSMPSYLEQVYLSEAFFRDIRRHIRLQFFEHLEKWFDDTLSSIGVVVVAKKEELNSELQLRLHLHEPRRERIEKDIYNVRRAELRIHSDRLKRHCAGLIEALNKERSAFIKIREDHNAVSKSFRTRIQDMEKVFQMESRAERVMALSRNLHMELLNHVEVLQVSMRSYRQYLEEALGKLRDSNTDFLKACRLFADGGNFSPEELEIFMKQLQKENSRIEFVEGLIMIDMEKAETGYLEQATEIISKFENRFRYLAMDRVFLEKIQRFLTNIQVKIKTEVAKSNWQTQTLNNYLEKLVQRIDACAHPNVDKGRWV</sequence>
<feature type="compositionally biased region" description="Polar residues" evidence="1">
    <location>
        <begin position="111"/>
        <end position="120"/>
    </location>
</feature>
<feature type="compositionally biased region" description="Basic and acidic residues" evidence="1">
    <location>
        <begin position="21"/>
        <end position="35"/>
    </location>
</feature>
<gene>
    <name evidence="3" type="primary">LOC132709799</name>
</gene>
<feature type="compositionally biased region" description="Basic and acidic residues" evidence="1">
    <location>
        <begin position="121"/>
        <end position="133"/>
    </location>
</feature>
<feature type="compositionally biased region" description="Basic and acidic residues" evidence="1">
    <location>
        <begin position="95"/>
        <end position="110"/>
    </location>
</feature>
<organism evidence="2 3">
    <name type="scientific">Pantherophis guttatus</name>
    <name type="common">Corn snake</name>
    <name type="synonym">Elaphe guttata</name>
    <dbReference type="NCBI Taxonomy" id="94885"/>
    <lineage>
        <taxon>Eukaryota</taxon>
        <taxon>Metazoa</taxon>
        <taxon>Chordata</taxon>
        <taxon>Craniata</taxon>
        <taxon>Vertebrata</taxon>
        <taxon>Euteleostomi</taxon>
        <taxon>Lepidosauria</taxon>
        <taxon>Squamata</taxon>
        <taxon>Bifurcata</taxon>
        <taxon>Unidentata</taxon>
        <taxon>Episquamata</taxon>
        <taxon>Toxicofera</taxon>
        <taxon>Serpentes</taxon>
        <taxon>Colubroidea</taxon>
        <taxon>Colubridae</taxon>
        <taxon>Colubrinae</taxon>
        <taxon>Pantherophis</taxon>
    </lineage>
</organism>
<feature type="compositionally biased region" description="Basic residues" evidence="1">
    <location>
        <begin position="1"/>
        <end position="14"/>
    </location>
</feature>
<reference evidence="3" key="1">
    <citation type="submission" date="2025-08" db="UniProtKB">
        <authorList>
            <consortium name="RefSeq"/>
        </authorList>
    </citation>
    <scope>IDENTIFICATION</scope>
    <source>
        <tissue evidence="3">Blood</tissue>
    </source>
</reference>
<accession>A0ABM3YWU3</accession>
<protein>
    <submittedName>
        <fullName evidence="3">Coiled-coil domain-containing protein 180-like</fullName>
    </submittedName>
</protein>
<evidence type="ECO:0000313" key="2">
    <source>
        <dbReference type="Proteomes" id="UP001652622"/>
    </source>
</evidence>
<evidence type="ECO:0000313" key="3">
    <source>
        <dbReference type="RefSeq" id="XP_060540587.1"/>
    </source>
</evidence>
<keyword evidence="2" id="KW-1185">Reference proteome</keyword>
<name>A0ABM3YWU3_PANGU</name>
<feature type="compositionally biased region" description="Acidic residues" evidence="1">
    <location>
        <begin position="36"/>
        <end position="52"/>
    </location>
</feature>
<dbReference type="GeneID" id="132709799"/>
<dbReference type="Proteomes" id="UP001652622">
    <property type="component" value="Unplaced"/>
</dbReference>
<dbReference type="RefSeq" id="XP_060540587.1">
    <property type="nucleotide sequence ID" value="XM_060684604.1"/>
</dbReference>
<feature type="region of interest" description="Disordered" evidence="1">
    <location>
        <begin position="1"/>
        <end position="133"/>
    </location>
</feature>
<dbReference type="PANTHER" id="PTHR21444">
    <property type="entry name" value="COILED-COIL DOMAIN-CONTAINING PROTEIN 180"/>
    <property type="match status" value="1"/>
</dbReference>
<feature type="compositionally biased region" description="Acidic residues" evidence="1">
    <location>
        <begin position="59"/>
        <end position="90"/>
    </location>
</feature>
<evidence type="ECO:0000256" key="1">
    <source>
        <dbReference type="SAM" id="MobiDB-lite"/>
    </source>
</evidence>
<dbReference type="PANTHER" id="PTHR21444:SF14">
    <property type="entry name" value="COILED-COIL DOMAIN-CONTAINING PROTEIN 180"/>
    <property type="match status" value="1"/>
</dbReference>
<proteinExistence type="predicted"/>